<dbReference type="InterPro" id="IPR036513">
    <property type="entry name" value="STAS_dom_sf"/>
</dbReference>
<dbReference type="EMBL" id="CAMXCT020006660">
    <property type="protein sequence ID" value="CAL1171245.1"/>
    <property type="molecule type" value="Genomic_DNA"/>
</dbReference>
<dbReference type="Gene3D" id="3.30.750.24">
    <property type="entry name" value="STAS domain"/>
    <property type="match status" value="1"/>
</dbReference>
<dbReference type="InterPro" id="IPR018490">
    <property type="entry name" value="cNMP-bd_dom_sf"/>
</dbReference>
<dbReference type="PANTHER" id="PTHR24055">
    <property type="entry name" value="MITOGEN-ACTIVATED PROTEIN KINASE"/>
    <property type="match status" value="1"/>
</dbReference>
<dbReference type="SUPFAM" id="SSF52091">
    <property type="entry name" value="SpoIIaa-like"/>
    <property type="match status" value="1"/>
</dbReference>
<evidence type="ECO:0000256" key="1">
    <source>
        <dbReference type="ARBA" id="ARBA00022535"/>
    </source>
</evidence>
<dbReference type="InterPro" id="IPR008271">
    <property type="entry name" value="Ser/Thr_kinase_AS"/>
</dbReference>
<feature type="transmembrane region" description="Helical" evidence="6">
    <location>
        <begin position="83"/>
        <end position="108"/>
    </location>
</feature>
<keyword evidence="4" id="KW-0142">cGMP-binding</keyword>
<feature type="domain" description="Protein kinase" evidence="7">
    <location>
        <begin position="622"/>
        <end position="949"/>
    </location>
</feature>
<dbReference type="Gene3D" id="3.30.200.20">
    <property type="entry name" value="Phosphorylase Kinase, domain 1"/>
    <property type="match status" value="1"/>
</dbReference>
<keyword evidence="6" id="KW-0812">Transmembrane</keyword>
<dbReference type="InterPro" id="IPR002645">
    <property type="entry name" value="STAS_dom"/>
</dbReference>
<protein>
    <submittedName>
        <fullName evidence="11">Vacuolar membrane protein</fullName>
    </submittedName>
</protein>
<reference evidence="10" key="1">
    <citation type="submission" date="2022-10" db="EMBL/GenBank/DDBJ databases">
        <authorList>
            <person name="Chen Y."/>
            <person name="Dougan E. K."/>
            <person name="Chan C."/>
            <person name="Rhodes N."/>
            <person name="Thang M."/>
        </authorList>
    </citation>
    <scope>NUCLEOTIDE SEQUENCE</scope>
</reference>
<feature type="domain" description="STAS" evidence="9">
    <location>
        <begin position="413"/>
        <end position="496"/>
    </location>
</feature>
<dbReference type="CDD" id="cd00038">
    <property type="entry name" value="CAP_ED"/>
    <property type="match status" value="1"/>
</dbReference>
<keyword evidence="12" id="KW-1185">Reference proteome</keyword>
<evidence type="ECO:0000259" key="8">
    <source>
        <dbReference type="PROSITE" id="PS50042"/>
    </source>
</evidence>
<dbReference type="Pfam" id="PF01740">
    <property type="entry name" value="STAS"/>
    <property type="match status" value="1"/>
</dbReference>
<organism evidence="10">
    <name type="scientific">Cladocopium goreaui</name>
    <dbReference type="NCBI Taxonomy" id="2562237"/>
    <lineage>
        <taxon>Eukaryota</taxon>
        <taxon>Sar</taxon>
        <taxon>Alveolata</taxon>
        <taxon>Dinophyceae</taxon>
        <taxon>Suessiales</taxon>
        <taxon>Symbiodiniaceae</taxon>
        <taxon>Cladocopium</taxon>
    </lineage>
</organism>
<dbReference type="CDD" id="cd07042">
    <property type="entry name" value="STAS_SulP_like_sulfate_transporter"/>
    <property type="match status" value="1"/>
</dbReference>
<dbReference type="InterPro" id="IPR050117">
    <property type="entry name" value="MAPK"/>
</dbReference>
<evidence type="ECO:0000256" key="4">
    <source>
        <dbReference type="ARBA" id="ARBA00022992"/>
    </source>
</evidence>
<dbReference type="GO" id="GO:0004672">
    <property type="term" value="F:protein kinase activity"/>
    <property type="evidence" value="ECO:0007669"/>
    <property type="project" value="InterPro"/>
</dbReference>
<dbReference type="InterPro" id="IPR014710">
    <property type="entry name" value="RmlC-like_jellyroll"/>
</dbReference>
<keyword evidence="3" id="KW-0067">ATP-binding</keyword>
<evidence type="ECO:0000256" key="2">
    <source>
        <dbReference type="ARBA" id="ARBA00022741"/>
    </source>
</evidence>
<accession>A0A9P1LZS9</accession>
<feature type="transmembrane region" description="Helical" evidence="6">
    <location>
        <begin position="120"/>
        <end position="136"/>
    </location>
</feature>
<dbReference type="Proteomes" id="UP001152797">
    <property type="component" value="Unassembled WGS sequence"/>
</dbReference>
<comment type="caution">
    <text evidence="10">The sequence shown here is derived from an EMBL/GenBank/DDBJ whole genome shotgun (WGS) entry which is preliminary data.</text>
</comment>
<dbReference type="FunFam" id="1.10.510.10:FF:000098">
    <property type="entry name" value="Mitogen-activated protein kinase 1"/>
    <property type="match status" value="1"/>
</dbReference>
<evidence type="ECO:0000313" key="10">
    <source>
        <dbReference type="EMBL" id="CAI4017870.1"/>
    </source>
</evidence>
<evidence type="ECO:0000256" key="3">
    <source>
        <dbReference type="ARBA" id="ARBA00022840"/>
    </source>
</evidence>
<feature type="transmembrane region" description="Helical" evidence="6">
    <location>
        <begin position="207"/>
        <end position="230"/>
    </location>
</feature>
<reference evidence="11 12" key="2">
    <citation type="submission" date="2024-05" db="EMBL/GenBank/DDBJ databases">
        <authorList>
            <person name="Chen Y."/>
            <person name="Shah S."/>
            <person name="Dougan E. K."/>
            <person name="Thang M."/>
            <person name="Chan C."/>
        </authorList>
    </citation>
    <scope>NUCLEOTIDE SEQUENCE [LARGE SCALE GENOMIC DNA]</scope>
</reference>
<dbReference type="SMART" id="SM00220">
    <property type="entry name" value="S_TKc"/>
    <property type="match status" value="1"/>
</dbReference>
<evidence type="ECO:0000256" key="5">
    <source>
        <dbReference type="SAM" id="MobiDB-lite"/>
    </source>
</evidence>
<dbReference type="PROSITE" id="PS00108">
    <property type="entry name" value="PROTEIN_KINASE_ST"/>
    <property type="match status" value="1"/>
</dbReference>
<dbReference type="SUPFAM" id="SSF56112">
    <property type="entry name" value="Protein kinase-like (PK-like)"/>
    <property type="match status" value="1"/>
</dbReference>
<dbReference type="Gene3D" id="2.60.120.10">
    <property type="entry name" value="Jelly Rolls"/>
    <property type="match status" value="1"/>
</dbReference>
<evidence type="ECO:0000313" key="11">
    <source>
        <dbReference type="EMBL" id="CAL4805182.1"/>
    </source>
</evidence>
<evidence type="ECO:0000256" key="6">
    <source>
        <dbReference type="SAM" id="Phobius"/>
    </source>
</evidence>
<name>A0A9P1LZS9_9DINO</name>
<dbReference type="EMBL" id="CAMXCT010006660">
    <property type="protein sequence ID" value="CAI4017870.1"/>
    <property type="molecule type" value="Genomic_DNA"/>
</dbReference>
<dbReference type="SUPFAM" id="SSF51206">
    <property type="entry name" value="cAMP-binding domain-like"/>
    <property type="match status" value="1"/>
</dbReference>
<dbReference type="EMBL" id="CAMXCT030006660">
    <property type="protein sequence ID" value="CAL4805182.1"/>
    <property type="molecule type" value="Genomic_DNA"/>
</dbReference>
<dbReference type="GO" id="GO:0030553">
    <property type="term" value="F:cGMP binding"/>
    <property type="evidence" value="ECO:0007669"/>
    <property type="project" value="UniProtKB-KW"/>
</dbReference>
<keyword evidence="6" id="KW-0472">Membrane</keyword>
<dbReference type="AlphaFoldDB" id="A0A9P1LZS9"/>
<dbReference type="InterPro" id="IPR000595">
    <property type="entry name" value="cNMP-bd_dom"/>
</dbReference>
<dbReference type="PROSITE" id="PS50042">
    <property type="entry name" value="CNMP_BINDING_3"/>
    <property type="match status" value="1"/>
</dbReference>
<dbReference type="SMART" id="SM00100">
    <property type="entry name" value="cNMP"/>
    <property type="match status" value="1"/>
</dbReference>
<dbReference type="PROSITE" id="PS50801">
    <property type="entry name" value="STAS"/>
    <property type="match status" value="1"/>
</dbReference>
<dbReference type="InterPro" id="IPR011009">
    <property type="entry name" value="Kinase-like_dom_sf"/>
</dbReference>
<evidence type="ECO:0000259" key="7">
    <source>
        <dbReference type="PROSITE" id="PS50011"/>
    </source>
</evidence>
<sequence>MSTIGAQIGMVLVSNVQNGISCPMLEMIPMMHSTFLNIAAKMPEADAEQLQATCLASCFVCTLTIGAGLLIGTRLGLASYLRAVPLIVLKGALFGVALFLMSSCLTVATGDSTRSLSATWQLWAPAVLLGLTLFAMDEAIHSPVVISLSLLLVGMIPTCLDLLKLIPLSELQEKGWCFQRQQTASAVWYLQVADAYRSALFRIDWMVILEIMPAMVGIAASASLLMLMDLKAVELLTEREFSLDKELRSIGVSNLISALCGGGFPCYILCSLNVTCHRLGGRSKVIGVGLILSSTCCLFVVFNVVPRLPRALPGGLFMWLSLVFAKETIVDICSKYTHISDVFTVAAMALVVKFYSFNDGLMLGTLLAMTFFTLRYSGTQAGVKTAGDARFYRSICTRDGFEHEALEKLGHLIAVVHVDGFLMFGSTPAFTDAVRELMGKGGPEWILLNFQAVQSLDYSAALELALLGRKAKECGRRLVLTELNRCVQDVLRTTRVEMQQLPRPGPGRTVSCGLFYQAHYQRALQRCEDGVLSRIGLRMPSKSQAASMGSEEAFVRDVLKRYFGDFLPENTSLETTLSIFSKKTVAAGAVLWRAGDECSYCVCVLEGTLHGMQPSRKAGSADRLACIAGPGDFIGFLAMLNHFPYEQTVLVPEEAEDEDEGACRLLVLEKNKYQALLSNDPPFAQALLRGFLRQISYECRELSEMVHLCLELMETLNPNVALNIFLSGSKHDFEDIYVISELMETDLASILKSQQSLTDDHCQFFLYQILRGMKYVHSAQVIHRDLKPRNLLVNGNCDLKICDFGLARVSFSKEFQTCPMTEYVCTRWYRAPEVLCSWVDYTTAIDIWSIGCIFAEMLERKPLFPGHNTQHQLQSIINFVGKPVPEELNKIKNEKCRRFIESLPAAPGLNLEDAFPEAAPSALEFLSATLRFDPEQRVPVTEALTLSYVSQLYCPEDEPVRGPLDTSDFEFERRKINIRALREELWLEVLQYYPDKQEIYLQQQAQSTERYNVSSYRLLRPGEPQYSSDEEENEDQ</sequence>
<dbReference type="PROSITE" id="PS50011">
    <property type="entry name" value="PROTEIN_KINASE_DOM"/>
    <property type="match status" value="1"/>
</dbReference>
<keyword evidence="6" id="KW-1133">Transmembrane helix</keyword>
<evidence type="ECO:0000259" key="9">
    <source>
        <dbReference type="PROSITE" id="PS50801"/>
    </source>
</evidence>
<dbReference type="Pfam" id="PF00069">
    <property type="entry name" value="Pkinase"/>
    <property type="match status" value="1"/>
</dbReference>
<dbReference type="InterPro" id="IPR000719">
    <property type="entry name" value="Prot_kinase_dom"/>
</dbReference>
<dbReference type="CDD" id="cd07834">
    <property type="entry name" value="STKc_MAPK"/>
    <property type="match status" value="1"/>
</dbReference>
<feature type="region of interest" description="Disordered" evidence="5">
    <location>
        <begin position="1012"/>
        <end position="1036"/>
    </location>
</feature>
<feature type="transmembrane region" description="Helical" evidence="6">
    <location>
        <begin position="142"/>
        <end position="163"/>
    </location>
</feature>
<feature type="transmembrane region" description="Helical" evidence="6">
    <location>
        <begin position="285"/>
        <end position="305"/>
    </location>
</feature>
<keyword evidence="1" id="KW-0140">cGMP</keyword>
<feature type="domain" description="Cyclic nucleotide-binding" evidence="8">
    <location>
        <begin position="563"/>
        <end position="694"/>
    </location>
</feature>
<proteinExistence type="predicted"/>
<feature type="transmembrane region" description="Helical" evidence="6">
    <location>
        <begin position="250"/>
        <end position="273"/>
    </location>
</feature>
<dbReference type="Gene3D" id="1.10.510.10">
    <property type="entry name" value="Transferase(Phosphotransferase) domain 1"/>
    <property type="match status" value="1"/>
</dbReference>
<dbReference type="OrthoDB" id="409725at2759"/>
<evidence type="ECO:0000313" key="12">
    <source>
        <dbReference type="Proteomes" id="UP001152797"/>
    </source>
</evidence>
<dbReference type="GO" id="GO:0005524">
    <property type="term" value="F:ATP binding"/>
    <property type="evidence" value="ECO:0007669"/>
    <property type="project" value="UniProtKB-KW"/>
</dbReference>
<keyword evidence="2" id="KW-0547">Nucleotide-binding</keyword>
<feature type="transmembrane region" description="Helical" evidence="6">
    <location>
        <begin position="50"/>
        <end position="71"/>
    </location>
</feature>
<gene>
    <name evidence="10" type="ORF">C1SCF055_LOCUS42481</name>
</gene>